<dbReference type="STRING" id="596154.Alide2_1168"/>
<dbReference type="AlphaFoldDB" id="F4GB81"/>
<dbReference type="Gene3D" id="3.40.50.620">
    <property type="entry name" value="HUPs"/>
    <property type="match status" value="1"/>
</dbReference>
<dbReference type="PIRSF" id="PIRSF000090">
    <property type="entry name" value="Beta-ETF"/>
    <property type="match status" value="1"/>
</dbReference>
<evidence type="ECO:0000313" key="10">
    <source>
        <dbReference type="EMBL" id="AEB83572.1"/>
    </source>
</evidence>
<dbReference type="Pfam" id="PF01012">
    <property type="entry name" value="ETF"/>
    <property type="match status" value="1"/>
</dbReference>
<reference evidence="10 11" key="1">
    <citation type="journal article" date="2011" name="J. Bacteriol.">
        <title>Genome Sequences of Alicycliphilus denitrificans Strains BC and K601T.</title>
        <authorList>
            <person name="Oosterkamp M.J."/>
            <person name="Veuskens T."/>
            <person name="Plugge C.M."/>
            <person name="Langenhoff A.A."/>
            <person name="Gerritse J."/>
            <person name="van Berkel W.J."/>
            <person name="Pieper D.H."/>
            <person name="Junca H."/>
            <person name="Goodwin L.A."/>
            <person name="Daligault H.E."/>
            <person name="Bruce D.C."/>
            <person name="Detter J.C."/>
            <person name="Tapia R."/>
            <person name="Han C.S."/>
            <person name="Land M.L."/>
            <person name="Hauser L.J."/>
            <person name="Smidt H."/>
            <person name="Stams A.J."/>
        </authorList>
    </citation>
    <scope>NUCLEOTIDE SEQUENCE [LARGE SCALE GENOMIC DNA]</scope>
    <source>
        <strain evidence="11">DSM 14773 / CIP 107495 / K601</strain>
    </source>
</reference>
<dbReference type="EMBL" id="CP002657">
    <property type="protein sequence ID" value="AEB83572.1"/>
    <property type="molecule type" value="Genomic_DNA"/>
</dbReference>
<gene>
    <name evidence="10" type="ordered locus">Alide2_1168</name>
</gene>
<evidence type="ECO:0000256" key="6">
    <source>
        <dbReference type="ARBA" id="ARBA00025649"/>
    </source>
</evidence>
<evidence type="ECO:0000313" key="11">
    <source>
        <dbReference type="Proteomes" id="UP000007938"/>
    </source>
</evidence>
<proteinExistence type="inferred from homology"/>
<dbReference type="GO" id="GO:0009055">
    <property type="term" value="F:electron transfer activity"/>
    <property type="evidence" value="ECO:0007669"/>
    <property type="project" value="InterPro"/>
</dbReference>
<dbReference type="OrthoDB" id="9781325at2"/>
<dbReference type="InterPro" id="IPR014729">
    <property type="entry name" value="Rossmann-like_a/b/a_fold"/>
</dbReference>
<dbReference type="eggNOG" id="COG2086">
    <property type="taxonomic scope" value="Bacteria"/>
</dbReference>
<accession>F4GB81</accession>
<evidence type="ECO:0000256" key="4">
    <source>
        <dbReference type="ARBA" id="ARBA00022448"/>
    </source>
</evidence>
<dbReference type="FunFam" id="3.40.50.620:FF:000011">
    <property type="entry name" value="Electron transfer flavoprotein subunit beta"/>
    <property type="match status" value="1"/>
</dbReference>
<comment type="similarity">
    <text evidence="1">Belongs to the ETF beta-subunit/FixA family.</text>
</comment>
<dbReference type="InterPro" id="IPR014730">
    <property type="entry name" value="ETF_a/b_N"/>
</dbReference>
<evidence type="ECO:0000256" key="2">
    <source>
        <dbReference type="ARBA" id="ARBA00011355"/>
    </source>
</evidence>
<evidence type="ECO:0000256" key="8">
    <source>
        <dbReference type="ARBA" id="ARBA00049933"/>
    </source>
</evidence>
<protein>
    <recommendedName>
        <fullName evidence="3">Electron transfer flavoprotein subunit beta</fullName>
    </recommendedName>
    <alternativeName>
        <fullName evidence="7">Electron transfer flavoprotein small subunit</fullName>
    </alternativeName>
</protein>
<evidence type="ECO:0000256" key="5">
    <source>
        <dbReference type="ARBA" id="ARBA00022982"/>
    </source>
</evidence>
<dbReference type="PANTHER" id="PTHR21294:SF8">
    <property type="entry name" value="ELECTRON TRANSFER FLAVOPROTEIN SUBUNIT BETA"/>
    <property type="match status" value="1"/>
</dbReference>
<feature type="domain" description="Electron transfer flavoprotein alpha/beta-subunit N-terminal" evidence="9">
    <location>
        <begin position="23"/>
        <end position="211"/>
    </location>
</feature>
<evidence type="ECO:0000259" key="9">
    <source>
        <dbReference type="SMART" id="SM00893"/>
    </source>
</evidence>
<dbReference type="SUPFAM" id="SSF52402">
    <property type="entry name" value="Adenine nucleotide alpha hydrolases-like"/>
    <property type="match status" value="1"/>
</dbReference>
<dbReference type="RefSeq" id="WP_013721620.1">
    <property type="nucleotide sequence ID" value="NC_015422.1"/>
</dbReference>
<name>F4GB81_ALIDK</name>
<keyword evidence="5" id="KW-0249">Electron transport</keyword>
<dbReference type="PANTHER" id="PTHR21294">
    <property type="entry name" value="ELECTRON TRANSFER FLAVOPROTEIN BETA-SUBUNIT"/>
    <property type="match status" value="1"/>
</dbReference>
<dbReference type="SMART" id="SM00893">
    <property type="entry name" value="ETF"/>
    <property type="match status" value="1"/>
</dbReference>
<dbReference type="InterPro" id="IPR000049">
    <property type="entry name" value="ET-Flavoprotein_bsu_CS"/>
</dbReference>
<dbReference type="KEGG" id="adk:Alide2_1168"/>
<dbReference type="InterPro" id="IPR033948">
    <property type="entry name" value="ETF_beta_N"/>
</dbReference>
<comment type="cofactor">
    <cofactor evidence="8">
        <name>AMP</name>
        <dbReference type="ChEBI" id="CHEBI:456215"/>
    </cofactor>
</comment>
<dbReference type="GO" id="GO:0046395">
    <property type="term" value="P:carboxylic acid catabolic process"/>
    <property type="evidence" value="ECO:0007669"/>
    <property type="project" value="UniProtKB-ARBA"/>
</dbReference>
<comment type="subunit">
    <text evidence="2">Heterodimer of an alpha and a beta subunit.</text>
</comment>
<evidence type="ECO:0000256" key="7">
    <source>
        <dbReference type="ARBA" id="ARBA00042002"/>
    </source>
</evidence>
<keyword evidence="11" id="KW-1185">Reference proteome</keyword>
<comment type="function">
    <text evidence="6">The electron transfer flavoprotein serves as a specific electron acceptor for other dehydrogenases. It transfers the electrons to the main respiratory chain via ETF-ubiquinone oxidoreductase (ETF dehydrogenase).</text>
</comment>
<dbReference type="HOGENOM" id="CLU_060196_0_0_4"/>
<evidence type="ECO:0000256" key="1">
    <source>
        <dbReference type="ARBA" id="ARBA00007557"/>
    </source>
</evidence>
<keyword evidence="4" id="KW-0813">Transport</keyword>
<dbReference type="CDD" id="cd01714">
    <property type="entry name" value="ETF_beta"/>
    <property type="match status" value="1"/>
</dbReference>
<evidence type="ECO:0000256" key="3">
    <source>
        <dbReference type="ARBA" id="ARBA00016797"/>
    </source>
</evidence>
<dbReference type="Proteomes" id="UP000007938">
    <property type="component" value="Chromosome"/>
</dbReference>
<organism evidence="10 11">
    <name type="scientific">Alicycliphilus denitrificans (strain DSM 14773 / CIP 107495 / K601)</name>
    <dbReference type="NCBI Taxonomy" id="596154"/>
    <lineage>
        <taxon>Bacteria</taxon>
        <taxon>Pseudomonadati</taxon>
        <taxon>Pseudomonadota</taxon>
        <taxon>Betaproteobacteria</taxon>
        <taxon>Burkholderiales</taxon>
        <taxon>Comamonadaceae</taxon>
        <taxon>Alicycliphilus</taxon>
    </lineage>
</organism>
<reference evidence="10 11" key="2">
    <citation type="submission" date="2011-04" db="EMBL/GenBank/DDBJ databases">
        <title>Complete sequence of chromosome of Alicycliphilus denitrificans K601.</title>
        <authorList>
            <consortium name="US DOE Joint Genome Institute"/>
            <person name="Lucas S."/>
            <person name="Han J."/>
            <person name="Lapidus A."/>
            <person name="Cheng J.-F."/>
            <person name="Goodwin L."/>
            <person name="Pitluck S."/>
            <person name="Peters L."/>
            <person name="Zeytun A."/>
            <person name="Detter J.C."/>
            <person name="Han C."/>
            <person name="Tapia R."/>
            <person name="Land M."/>
            <person name="Hauser L."/>
            <person name="Kyrpides N."/>
            <person name="Ivanova N."/>
            <person name="Mikhailova N."/>
            <person name="Pagani I."/>
            <person name="Oosterkamp M."/>
            <person name="Pieper D."/>
            <person name="van Berkel W."/>
            <person name="Langenhoff A."/>
            <person name="Smidt H."/>
            <person name="Stams A."/>
            <person name="Woyke T."/>
        </authorList>
    </citation>
    <scope>NUCLEOTIDE SEQUENCE [LARGE SCALE GENOMIC DNA]</scope>
    <source>
        <strain evidence="11">DSM 14773 / CIP 107495 / K601</strain>
    </source>
</reference>
<dbReference type="InterPro" id="IPR012255">
    <property type="entry name" value="ETF_b"/>
</dbReference>
<sequence length="249" mass="26533">MKALVPVKRVVDYNVKVRVKSDNTGVDIANVKMSMNPFDEIAVEEAVRLKEKGAVSEVIAVSCGVAACQETLRTAMAIGADRAILVETDAELQPLAVAKLLKALVDKEQPGLVILGKQAIDDDCSQTGQMLAALADLPQATFASKMEVAGDKATVTREVDGGLETLSLGLPAVVTTDLRLNEPRYVTLPNIMKAKKKPLETLKPEDLGVDAAPRIKTLKVSEPSKRGAGIKVPDVATLVDKLKNEAKVI</sequence>
<dbReference type="PROSITE" id="PS01065">
    <property type="entry name" value="ETF_BETA"/>
    <property type="match status" value="1"/>
</dbReference>